<evidence type="ECO:0000259" key="1">
    <source>
        <dbReference type="Pfam" id="PF13843"/>
    </source>
</evidence>
<dbReference type="OrthoDB" id="122438at2759"/>
<feature type="domain" description="PiggyBac transposable element-derived protein" evidence="1">
    <location>
        <begin position="12"/>
        <end position="187"/>
    </location>
</feature>
<dbReference type="InterPro" id="IPR029526">
    <property type="entry name" value="PGBD"/>
</dbReference>
<dbReference type="PANTHER" id="PTHR46599:SF3">
    <property type="entry name" value="PIGGYBAC TRANSPOSABLE ELEMENT-DERIVED PROTEIN 4"/>
    <property type="match status" value="1"/>
</dbReference>
<feature type="domain" description="PiggyBac transposable element-derived protein" evidence="1">
    <location>
        <begin position="196"/>
        <end position="247"/>
    </location>
</feature>
<evidence type="ECO:0000313" key="2">
    <source>
        <dbReference type="EMBL" id="PNF13965.1"/>
    </source>
</evidence>
<comment type="caution">
    <text evidence="2">The sequence shown here is derived from an EMBL/GenBank/DDBJ whole genome shotgun (WGS) entry which is preliminary data.</text>
</comment>
<name>A0A2J7PCB0_9NEOP</name>
<protein>
    <recommendedName>
        <fullName evidence="1">PiggyBac transposable element-derived protein domain-containing protein</fullName>
    </recommendedName>
</protein>
<dbReference type="Proteomes" id="UP000235965">
    <property type="component" value="Unassembled WGS sequence"/>
</dbReference>
<proteinExistence type="predicted"/>
<dbReference type="InParanoid" id="A0A2J7PCB0"/>
<organism evidence="2 3">
    <name type="scientific">Cryptotermes secundus</name>
    <dbReference type="NCBI Taxonomy" id="105785"/>
    <lineage>
        <taxon>Eukaryota</taxon>
        <taxon>Metazoa</taxon>
        <taxon>Ecdysozoa</taxon>
        <taxon>Arthropoda</taxon>
        <taxon>Hexapoda</taxon>
        <taxon>Insecta</taxon>
        <taxon>Pterygota</taxon>
        <taxon>Neoptera</taxon>
        <taxon>Polyneoptera</taxon>
        <taxon>Dictyoptera</taxon>
        <taxon>Blattodea</taxon>
        <taxon>Blattoidea</taxon>
        <taxon>Termitoidae</taxon>
        <taxon>Kalotermitidae</taxon>
        <taxon>Cryptotermitinae</taxon>
        <taxon>Cryptotermes</taxon>
    </lineage>
</organism>
<dbReference type="Pfam" id="PF13843">
    <property type="entry name" value="DDE_Tnp_1_7"/>
    <property type="match status" value="2"/>
</dbReference>
<reference evidence="2 3" key="1">
    <citation type="submission" date="2017-12" db="EMBL/GenBank/DDBJ databases">
        <title>Hemimetabolous genomes reveal molecular basis of termite eusociality.</title>
        <authorList>
            <person name="Harrison M.C."/>
            <person name="Jongepier E."/>
            <person name="Robertson H.M."/>
            <person name="Arning N."/>
            <person name="Bitard-Feildel T."/>
            <person name="Chao H."/>
            <person name="Childers C.P."/>
            <person name="Dinh H."/>
            <person name="Doddapaneni H."/>
            <person name="Dugan S."/>
            <person name="Gowin J."/>
            <person name="Greiner C."/>
            <person name="Han Y."/>
            <person name="Hu H."/>
            <person name="Hughes D.S.T."/>
            <person name="Huylmans A.-K."/>
            <person name="Kemena C."/>
            <person name="Kremer L.P.M."/>
            <person name="Lee S.L."/>
            <person name="Lopez-Ezquerra A."/>
            <person name="Mallet L."/>
            <person name="Monroy-Kuhn J.M."/>
            <person name="Moser A."/>
            <person name="Murali S.C."/>
            <person name="Muzny D.M."/>
            <person name="Otani S."/>
            <person name="Piulachs M.-D."/>
            <person name="Poelchau M."/>
            <person name="Qu J."/>
            <person name="Schaub F."/>
            <person name="Wada-Katsumata A."/>
            <person name="Worley K.C."/>
            <person name="Xie Q."/>
            <person name="Ylla G."/>
            <person name="Poulsen M."/>
            <person name="Gibbs R.A."/>
            <person name="Schal C."/>
            <person name="Richards S."/>
            <person name="Belles X."/>
            <person name="Korb J."/>
            <person name="Bornberg-Bauer E."/>
        </authorList>
    </citation>
    <scope>NUCLEOTIDE SEQUENCE [LARGE SCALE GENOMIC DNA]</scope>
    <source>
        <tissue evidence="2">Whole body</tissue>
    </source>
</reference>
<keyword evidence="3" id="KW-1185">Reference proteome</keyword>
<dbReference type="EMBL" id="NEVH01027063">
    <property type="protein sequence ID" value="PNF13965.1"/>
    <property type="molecule type" value="Genomic_DNA"/>
</dbReference>
<gene>
    <name evidence="2" type="ORF">B7P43_G08678</name>
</gene>
<dbReference type="AlphaFoldDB" id="A0A2J7PCB0"/>
<sequence>MGHDQRDTLKDEQYYTPFYHNTMVRDRFFHILRFLHFENNEAPPNRDDPEYDRLWKIRKIFNNLNSKFCELYYPSEHLAVDEVIVLFKGSVFWQYTPKKHKRFGIKIYKLCDSLGNTYDMAVYLGKQRKLATEEITSTHGIVLQLIQRVEGSGHKLYMDSYFSSPALYDDLLERKINVCGTICNERRGGDESGHAIKPHVIEDYNAHMGFVDKSDRMVNSYGIARRTWKGTKKLFSHLLDMTILNAYLLHKSCDGKMTHKKFREILVRDLILQSRISRSVAFLGGRPSSPGAQVSRLELIH</sequence>
<dbReference type="PANTHER" id="PTHR46599">
    <property type="entry name" value="PIGGYBAC TRANSPOSABLE ELEMENT-DERIVED PROTEIN 4"/>
    <property type="match status" value="1"/>
</dbReference>
<accession>A0A2J7PCB0</accession>
<evidence type="ECO:0000313" key="3">
    <source>
        <dbReference type="Proteomes" id="UP000235965"/>
    </source>
</evidence>
<dbReference type="STRING" id="105785.A0A2J7PCB0"/>